<dbReference type="OrthoDB" id="9974841at2759"/>
<keyword evidence="9" id="KW-0496">Mitochondrion</keyword>
<evidence type="ECO:0000256" key="3">
    <source>
        <dbReference type="ARBA" id="ARBA00010514"/>
    </source>
</evidence>
<keyword evidence="14" id="KW-1185">Reference proteome</keyword>
<dbReference type="Proteomes" id="UP000410492">
    <property type="component" value="Unassembled WGS sequence"/>
</dbReference>
<evidence type="ECO:0000256" key="9">
    <source>
        <dbReference type="ARBA" id="ARBA00023128"/>
    </source>
</evidence>
<evidence type="ECO:0000256" key="8">
    <source>
        <dbReference type="ARBA" id="ARBA00022989"/>
    </source>
</evidence>
<keyword evidence="10 12" id="KW-0472">Membrane</keyword>
<keyword evidence="8 12" id="KW-1133">Transmembrane helix</keyword>
<keyword evidence="7" id="KW-0809">Transit peptide</keyword>
<evidence type="ECO:0000256" key="10">
    <source>
        <dbReference type="ARBA" id="ARBA00023136"/>
    </source>
</evidence>
<dbReference type="InterPro" id="IPR004202">
    <property type="entry name" value="COX7C/Cox8"/>
</dbReference>
<comment type="subcellular location">
    <subcellularLocation>
        <location evidence="1">Mitochondrion inner membrane</location>
        <topology evidence="1">Single-pass membrane protein</topology>
    </subcellularLocation>
</comment>
<dbReference type="GO" id="GO:0005743">
    <property type="term" value="C:mitochondrial inner membrane"/>
    <property type="evidence" value="ECO:0007669"/>
    <property type="project" value="UniProtKB-SubCell"/>
</dbReference>
<keyword evidence="6" id="KW-0999">Mitochondrion inner membrane</keyword>
<dbReference type="Gene3D" id="4.10.49.10">
    <property type="entry name" value="Cytochrome c oxidase subunit VIIc"/>
    <property type="match status" value="1"/>
</dbReference>
<comment type="similarity">
    <text evidence="3">Belongs to the cytochrome c oxidase VIIc family.</text>
</comment>
<evidence type="ECO:0000256" key="5">
    <source>
        <dbReference type="ARBA" id="ARBA00022692"/>
    </source>
</evidence>
<feature type="transmembrane region" description="Helical" evidence="12">
    <location>
        <begin position="43"/>
        <end position="62"/>
    </location>
</feature>
<dbReference type="CDD" id="cd00929">
    <property type="entry name" value="Cyt_c_Oxidase_VIIc"/>
    <property type="match status" value="1"/>
</dbReference>
<organism evidence="13 14">
    <name type="scientific">Callosobruchus maculatus</name>
    <name type="common">Southern cowpea weevil</name>
    <name type="synonym">Pulse bruchid</name>
    <dbReference type="NCBI Taxonomy" id="64391"/>
    <lineage>
        <taxon>Eukaryota</taxon>
        <taxon>Metazoa</taxon>
        <taxon>Ecdysozoa</taxon>
        <taxon>Arthropoda</taxon>
        <taxon>Hexapoda</taxon>
        <taxon>Insecta</taxon>
        <taxon>Pterygota</taxon>
        <taxon>Neoptera</taxon>
        <taxon>Endopterygota</taxon>
        <taxon>Coleoptera</taxon>
        <taxon>Polyphaga</taxon>
        <taxon>Cucujiformia</taxon>
        <taxon>Chrysomeloidea</taxon>
        <taxon>Chrysomelidae</taxon>
        <taxon>Bruchinae</taxon>
        <taxon>Bruchini</taxon>
        <taxon>Callosobruchus</taxon>
    </lineage>
</organism>
<evidence type="ECO:0000256" key="12">
    <source>
        <dbReference type="SAM" id="Phobius"/>
    </source>
</evidence>
<dbReference type="Pfam" id="PF02935">
    <property type="entry name" value="COX7C"/>
    <property type="match status" value="1"/>
</dbReference>
<proteinExistence type="inferred from homology"/>
<accession>A0A653BL98</accession>
<reference evidence="13 14" key="1">
    <citation type="submission" date="2019-01" db="EMBL/GenBank/DDBJ databases">
        <authorList>
            <person name="Sayadi A."/>
        </authorList>
    </citation>
    <scope>NUCLEOTIDE SEQUENCE [LARGE SCALE GENOMIC DNA]</scope>
</reference>
<evidence type="ECO:0000256" key="7">
    <source>
        <dbReference type="ARBA" id="ARBA00022946"/>
    </source>
</evidence>
<evidence type="ECO:0000256" key="11">
    <source>
        <dbReference type="ARBA" id="ARBA00031140"/>
    </source>
</evidence>
<evidence type="ECO:0000313" key="14">
    <source>
        <dbReference type="Proteomes" id="UP000410492"/>
    </source>
</evidence>
<dbReference type="AlphaFoldDB" id="A0A653BL98"/>
<dbReference type="EMBL" id="CAACVG010002335">
    <property type="protein sequence ID" value="VEN36332.1"/>
    <property type="molecule type" value="Genomic_DNA"/>
</dbReference>
<protein>
    <recommendedName>
        <fullName evidence="4">Cytochrome c oxidase subunit 7C, mitochondrial</fullName>
    </recommendedName>
    <alternativeName>
        <fullName evidence="11">Cytochrome c oxidase polypeptide VIIc</fullName>
    </alternativeName>
</protein>
<sequence>MISKGNLLVRNVFKNAVRFSHHSTGGIPGSQNLPFDISNRYKLTALFIVFFGSGFGAPFLVLRHQLLKA</sequence>
<evidence type="ECO:0000256" key="2">
    <source>
        <dbReference type="ARBA" id="ARBA00004673"/>
    </source>
</evidence>
<evidence type="ECO:0000256" key="6">
    <source>
        <dbReference type="ARBA" id="ARBA00022792"/>
    </source>
</evidence>
<evidence type="ECO:0000313" key="13">
    <source>
        <dbReference type="EMBL" id="VEN36332.1"/>
    </source>
</evidence>
<evidence type="ECO:0000256" key="1">
    <source>
        <dbReference type="ARBA" id="ARBA00004434"/>
    </source>
</evidence>
<dbReference type="GO" id="GO:0006123">
    <property type="term" value="P:mitochondrial electron transport, cytochrome c to oxygen"/>
    <property type="evidence" value="ECO:0007669"/>
    <property type="project" value="InterPro"/>
</dbReference>
<evidence type="ECO:0000256" key="4">
    <source>
        <dbReference type="ARBA" id="ARBA00017004"/>
    </source>
</evidence>
<dbReference type="FunFam" id="4.10.49.10:FF:000001">
    <property type="entry name" value="Cytochrome c oxidase subunit 7C"/>
    <property type="match status" value="1"/>
</dbReference>
<gene>
    <name evidence="13" type="ORF">CALMAC_LOCUS1984</name>
</gene>
<keyword evidence="5 12" id="KW-0812">Transmembrane</keyword>
<dbReference type="GO" id="GO:0045277">
    <property type="term" value="C:respiratory chain complex IV"/>
    <property type="evidence" value="ECO:0007669"/>
    <property type="project" value="InterPro"/>
</dbReference>
<comment type="pathway">
    <text evidence="2">Energy metabolism; oxidative phosphorylation.</text>
</comment>
<dbReference type="SUPFAM" id="SSF81427">
    <property type="entry name" value="Mitochondrial cytochrome c oxidase subunit VIIc (aka VIIIa)"/>
    <property type="match status" value="1"/>
</dbReference>
<name>A0A653BL98_CALMS</name>
<dbReference type="PANTHER" id="PTHR13313">
    <property type="entry name" value="CYTOCHROME C OXIDASE SUBUNIT VIIC"/>
    <property type="match status" value="1"/>
</dbReference>
<dbReference type="PANTHER" id="PTHR13313:SF0">
    <property type="entry name" value="CYTOCHROME C OXIDASE SUBUNIT 7C, MITOCHONDRIAL"/>
    <property type="match status" value="1"/>
</dbReference>
<dbReference type="UniPathway" id="UPA00705"/>
<dbReference type="InterPro" id="IPR036636">
    <property type="entry name" value="COX7C/Cox8_sf"/>
</dbReference>